<keyword evidence="2" id="KW-1185">Reference proteome</keyword>
<dbReference type="AlphaFoldDB" id="A0AAD9QJF7"/>
<accession>A0AAD9QJF7</accession>
<name>A0AAD9QJF7_ACRCE</name>
<reference evidence="1" key="2">
    <citation type="journal article" date="2023" name="Science">
        <title>Genomic signatures of disease resistance in endangered staghorn corals.</title>
        <authorList>
            <person name="Vollmer S.V."/>
            <person name="Selwyn J.D."/>
            <person name="Despard B.A."/>
            <person name="Roesel C.L."/>
        </authorList>
    </citation>
    <scope>NUCLEOTIDE SEQUENCE</scope>
    <source>
        <strain evidence="1">K2</strain>
    </source>
</reference>
<comment type="caution">
    <text evidence="1">The sequence shown here is derived from an EMBL/GenBank/DDBJ whole genome shotgun (WGS) entry which is preliminary data.</text>
</comment>
<dbReference type="Proteomes" id="UP001249851">
    <property type="component" value="Unassembled WGS sequence"/>
</dbReference>
<protein>
    <submittedName>
        <fullName evidence="1">Uncharacterized protein</fullName>
    </submittedName>
</protein>
<proteinExistence type="predicted"/>
<evidence type="ECO:0000313" key="1">
    <source>
        <dbReference type="EMBL" id="KAK2562466.1"/>
    </source>
</evidence>
<reference evidence="1" key="1">
    <citation type="journal article" date="2023" name="G3 (Bethesda)">
        <title>Whole genome assembly and annotation of the endangered Caribbean coral Acropora cervicornis.</title>
        <authorList>
            <person name="Selwyn J.D."/>
            <person name="Vollmer S.V."/>
        </authorList>
    </citation>
    <scope>NUCLEOTIDE SEQUENCE</scope>
    <source>
        <strain evidence="1">K2</strain>
    </source>
</reference>
<organism evidence="1 2">
    <name type="scientific">Acropora cervicornis</name>
    <name type="common">Staghorn coral</name>
    <dbReference type="NCBI Taxonomy" id="6130"/>
    <lineage>
        <taxon>Eukaryota</taxon>
        <taxon>Metazoa</taxon>
        <taxon>Cnidaria</taxon>
        <taxon>Anthozoa</taxon>
        <taxon>Hexacorallia</taxon>
        <taxon>Scleractinia</taxon>
        <taxon>Astrocoeniina</taxon>
        <taxon>Acroporidae</taxon>
        <taxon>Acropora</taxon>
    </lineage>
</organism>
<evidence type="ECO:0000313" key="2">
    <source>
        <dbReference type="Proteomes" id="UP001249851"/>
    </source>
</evidence>
<dbReference type="EMBL" id="JARQWQ010000028">
    <property type="protein sequence ID" value="KAK2562466.1"/>
    <property type="molecule type" value="Genomic_DNA"/>
</dbReference>
<sequence length="91" mass="10520">MSCSFSRVAVKESFHKPGSVAFDSNPTQRWENNLKLLDESAHKKLAVKSTLFIKKSRSLYDLFRKMNSQNRNEYLWYLPSSSMCFSKCCAA</sequence>
<gene>
    <name evidence="1" type="ORF">P5673_014127</name>
</gene>